<proteinExistence type="predicted"/>
<evidence type="ECO:0000256" key="1">
    <source>
        <dbReference type="SAM" id="Phobius"/>
    </source>
</evidence>
<reference evidence="2" key="1">
    <citation type="thesis" date="2020" institute="ProQuest LLC" country="789 East Eisenhower Parkway, Ann Arbor, MI, USA">
        <title>Comparative Genomics and Chromosome Evolution.</title>
        <authorList>
            <person name="Mudd A.B."/>
        </authorList>
    </citation>
    <scope>NUCLEOTIDE SEQUENCE</scope>
    <source>
        <strain evidence="2">HN-11 Male</strain>
        <tissue evidence="2">Kidney and liver</tissue>
    </source>
</reference>
<dbReference type="EMBL" id="WNTK01000001">
    <property type="protein sequence ID" value="KAG9491511.1"/>
    <property type="molecule type" value="Genomic_DNA"/>
</dbReference>
<accession>A0A8J6KGN4</accession>
<evidence type="ECO:0000313" key="3">
    <source>
        <dbReference type="Proteomes" id="UP000770717"/>
    </source>
</evidence>
<keyword evidence="1" id="KW-0472">Membrane</keyword>
<evidence type="ECO:0000313" key="2">
    <source>
        <dbReference type="EMBL" id="KAG9491511.1"/>
    </source>
</evidence>
<sequence length="84" mass="9639">MNSLYFCSCMDVLYLRGAFMTNCGKCINSHRSVMFLCGCLLFLNSNTVLFLYPAHGVVRRRRVYMLLFCFGHSSGQISCFHHKA</sequence>
<keyword evidence="1" id="KW-0812">Transmembrane</keyword>
<dbReference type="AlphaFoldDB" id="A0A8J6KGN4"/>
<dbReference type="Proteomes" id="UP000770717">
    <property type="component" value="Unassembled WGS sequence"/>
</dbReference>
<name>A0A8J6KGN4_ELECQ</name>
<comment type="caution">
    <text evidence="2">The sequence shown here is derived from an EMBL/GenBank/DDBJ whole genome shotgun (WGS) entry which is preliminary data.</text>
</comment>
<feature type="transmembrane region" description="Helical" evidence="1">
    <location>
        <begin position="33"/>
        <end position="52"/>
    </location>
</feature>
<keyword evidence="3" id="KW-1185">Reference proteome</keyword>
<gene>
    <name evidence="2" type="ORF">GDO78_000163</name>
</gene>
<protein>
    <submittedName>
        <fullName evidence="2">Uncharacterized protein</fullName>
    </submittedName>
</protein>
<organism evidence="2 3">
    <name type="scientific">Eleutherodactylus coqui</name>
    <name type="common">Puerto Rican coqui</name>
    <dbReference type="NCBI Taxonomy" id="57060"/>
    <lineage>
        <taxon>Eukaryota</taxon>
        <taxon>Metazoa</taxon>
        <taxon>Chordata</taxon>
        <taxon>Craniata</taxon>
        <taxon>Vertebrata</taxon>
        <taxon>Euteleostomi</taxon>
        <taxon>Amphibia</taxon>
        <taxon>Batrachia</taxon>
        <taxon>Anura</taxon>
        <taxon>Neobatrachia</taxon>
        <taxon>Hyloidea</taxon>
        <taxon>Eleutherodactylidae</taxon>
        <taxon>Eleutherodactylinae</taxon>
        <taxon>Eleutherodactylus</taxon>
        <taxon>Eleutherodactylus</taxon>
    </lineage>
</organism>
<keyword evidence="1" id="KW-1133">Transmembrane helix</keyword>